<proteinExistence type="predicted"/>
<dbReference type="PANTHER" id="PTHR23150:SF19">
    <property type="entry name" value="FORMYLGLYCINE-GENERATING ENZYME"/>
    <property type="match status" value="1"/>
</dbReference>
<evidence type="ECO:0000313" key="4">
    <source>
        <dbReference type="Proteomes" id="UP000830055"/>
    </source>
</evidence>
<dbReference type="SUPFAM" id="SSF56436">
    <property type="entry name" value="C-type lectin-like"/>
    <property type="match status" value="1"/>
</dbReference>
<dbReference type="InterPro" id="IPR042095">
    <property type="entry name" value="SUMF_sf"/>
</dbReference>
<evidence type="ECO:0000313" key="3">
    <source>
        <dbReference type="EMBL" id="BDD86450.1"/>
    </source>
</evidence>
<keyword evidence="1" id="KW-0732">Signal</keyword>
<dbReference type="InterPro" id="IPR051043">
    <property type="entry name" value="Sulfatase_Mod_Factor_Kinase"/>
</dbReference>
<dbReference type="Gene3D" id="3.90.1580.10">
    <property type="entry name" value="paralog of FGE (formylglycine-generating enzyme)"/>
    <property type="match status" value="1"/>
</dbReference>
<dbReference type="RefSeq" id="WP_284153536.1">
    <property type="nucleotide sequence ID" value="NZ_AP025516.1"/>
</dbReference>
<gene>
    <name evidence="3" type="ORF">DPPLL_08150</name>
</gene>
<sequence length="277" mass="30124">MELKRKKVLLAILCAFLPGTVAAAETQYTEPVTGMIFALIPGGCYSMGDSAGDGDPNERPVREVCVGDFLIGTHEVTNKQYKLFQPNHGSGSSQGASLDGDDLPVVNVSWEDARAFAQWLSTQSGATYRLPSEAEWEYAARAGSSQSRYWGNSVDDTCTYANVADLTAQQQWAKWTVFPCSDGYAAAAPVGSFKANDYGLYDMLGNVWEWCEDVYNSEAYEKLPKDNPLYTGSGEYRVMRGGGWSNGPLGVRSSHRVGLSPGFGHHSLGFRLVKSTP</sequence>
<feature type="domain" description="Sulfatase-modifying factor enzyme-like" evidence="2">
    <location>
        <begin position="39"/>
        <end position="274"/>
    </location>
</feature>
<organism evidence="3 4">
    <name type="scientific">Desulfofustis limnaeus</name>
    <dbReference type="NCBI Taxonomy" id="2740163"/>
    <lineage>
        <taxon>Bacteria</taxon>
        <taxon>Pseudomonadati</taxon>
        <taxon>Thermodesulfobacteriota</taxon>
        <taxon>Desulfobulbia</taxon>
        <taxon>Desulfobulbales</taxon>
        <taxon>Desulfocapsaceae</taxon>
        <taxon>Desulfofustis</taxon>
    </lineage>
</organism>
<accession>A0ABM7W6I6</accession>
<name>A0ABM7W6I6_9BACT</name>
<feature type="chain" id="PRO_5045979584" evidence="1">
    <location>
        <begin position="24"/>
        <end position="277"/>
    </location>
</feature>
<keyword evidence="4" id="KW-1185">Reference proteome</keyword>
<reference evidence="3 4" key="1">
    <citation type="submission" date="2022-01" db="EMBL/GenBank/DDBJ databases">
        <title>Desulfofustis limnae sp. nov., a novel mesophilic sulfate-reducing bacterium isolated from marsh soil.</title>
        <authorList>
            <person name="Watanabe M."/>
            <person name="Takahashi A."/>
            <person name="Kojima H."/>
            <person name="Fukui M."/>
        </authorList>
    </citation>
    <scope>NUCLEOTIDE SEQUENCE [LARGE SCALE GENOMIC DNA]</scope>
    <source>
        <strain evidence="3 4">PPLL</strain>
    </source>
</reference>
<protein>
    <submittedName>
        <fullName evidence="3">Protein 3-oxoalanine-generating enzyme family protein</fullName>
    </submittedName>
</protein>
<evidence type="ECO:0000256" key="1">
    <source>
        <dbReference type="SAM" id="SignalP"/>
    </source>
</evidence>
<feature type="signal peptide" evidence="1">
    <location>
        <begin position="1"/>
        <end position="23"/>
    </location>
</feature>
<dbReference type="InterPro" id="IPR005532">
    <property type="entry name" value="SUMF_dom"/>
</dbReference>
<dbReference type="PANTHER" id="PTHR23150">
    <property type="entry name" value="SULFATASE MODIFYING FACTOR 1, 2"/>
    <property type="match status" value="1"/>
</dbReference>
<dbReference type="InterPro" id="IPR016187">
    <property type="entry name" value="CTDL_fold"/>
</dbReference>
<evidence type="ECO:0000259" key="2">
    <source>
        <dbReference type="Pfam" id="PF03781"/>
    </source>
</evidence>
<dbReference type="Proteomes" id="UP000830055">
    <property type="component" value="Chromosome"/>
</dbReference>
<dbReference type="EMBL" id="AP025516">
    <property type="protein sequence ID" value="BDD86450.1"/>
    <property type="molecule type" value="Genomic_DNA"/>
</dbReference>
<dbReference type="Pfam" id="PF03781">
    <property type="entry name" value="FGE-sulfatase"/>
    <property type="match status" value="1"/>
</dbReference>